<name>A0A238KW73_9RHOB</name>
<keyword evidence="2" id="KW-1185">Reference proteome</keyword>
<evidence type="ECO:0000313" key="1">
    <source>
        <dbReference type="EMBL" id="SMX46831.1"/>
    </source>
</evidence>
<dbReference type="SUPFAM" id="SSF52540">
    <property type="entry name" value="P-loop containing nucleoside triphosphate hydrolases"/>
    <property type="match status" value="1"/>
</dbReference>
<protein>
    <recommendedName>
        <fullName evidence="3">Nodulation protein NodH</fullName>
    </recommendedName>
</protein>
<organism evidence="1 2">
    <name type="scientific">Actibacterium lipolyticum</name>
    <dbReference type="NCBI Taxonomy" id="1524263"/>
    <lineage>
        <taxon>Bacteria</taxon>
        <taxon>Pseudomonadati</taxon>
        <taxon>Pseudomonadota</taxon>
        <taxon>Alphaproteobacteria</taxon>
        <taxon>Rhodobacterales</taxon>
        <taxon>Roseobacteraceae</taxon>
        <taxon>Actibacterium</taxon>
    </lineage>
</organism>
<gene>
    <name evidence="1" type="ORF">COL8621_03262</name>
</gene>
<dbReference type="Proteomes" id="UP000202922">
    <property type="component" value="Unassembled WGS sequence"/>
</dbReference>
<dbReference type="Gene3D" id="3.40.50.300">
    <property type="entry name" value="P-loop containing nucleotide triphosphate hydrolases"/>
    <property type="match status" value="1"/>
</dbReference>
<accession>A0A238KW73</accession>
<dbReference type="InterPro" id="IPR027417">
    <property type="entry name" value="P-loop_NTPase"/>
</dbReference>
<evidence type="ECO:0008006" key="3">
    <source>
        <dbReference type="Google" id="ProtNLM"/>
    </source>
</evidence>
<reference evidence="2" key="1">
    <citation type="submission" date="2017-05" db="EMBL/GenBank/DDBJ databases">
        <authorList>
            <person name="Rodrigo-Torres L."/>
            <person name="Arahal R. D."/>
            <person name="Lucena T."/>
        </authorList>
    </citation>
    <scope>NUCLEOTIDE SEQUENCE [LARGE SCALE GENOMIC DNA]</scope>
    <source>
        <strain evidence="2">CECT 8621</strain>
    </source>
</reference>
<dbReference type="OrthoDB" id="7802556at2"/>
<dbReference type="RefSeq" id="WP_093968291.1">
    <property type="nucleotide sequence ID" value="NZ_FXYE01000002.1"/>
</dbReference>
<proteinExistence type="predicted"/>
<dbReference type="AlphaFoldDB" id="A0A238KW73"/>
<sequence length="474" mass="52863">MSGKFDYFVVLAEMRTGSNFLESNINAFEGLRCYGEVFNPHFIGQKSRRELFGVDMALREADPLKLITAIKAETHALPGFRFFHDHDPRIMDHVLNDPRCAKIILTRNPVDSYVSLMIARETGQWKLGDMKHQRSATVTFDADDFERYLAGIQGAQLRLQRSLQTSGQTAFYIAYDDLRDVDVLNGLARFLGVTETVKALAGGVKKQNPAPLSEKVSNYADMQAALAGLDRFDLSRTPSFEPRRGPLVPGYVAAANAPLIYLPLHGGPVTQVEGWLSAIDGGTPNDLRRKFTQKTLRQWKRRNPGHRSFTVVTHPVQRAHTAFCERILSTGEGSNPELRAVLVDNYKLPVPKNGPDENYGAVQHRTAFLAFLNFLKGNLGGQTSVRVDPSWASQSNLLQGMGEFALPDMVMREERLAEDLALIAGMVGCNVPDVDAPPQLPVALSEIYDEEVEAAARDVYQRDYMTFGYRAWRA</sequence>
<dbReference type="EMBL" id="FXYE01000002">
    <property type="protein sequence ID" value="SMX46831.1"/>
    <property type="molecule type" value="Genomic_DNA"/>
</dbReference>
<evidence type="ECO:0000313" key="2">
    <source>
        <dbReference type="Proteomes" id="UP000202922"/>
    </source>
</evidence>